<keyword evidence="4" id="KW-1185">Reference proteome</keyword>
<sequence length="328" mass="37615">MNIFFVLLFLSLFHEKAEGDAVQIETVDSKPGDPLSIPLISDGGAPLVAMLDTSSMKVRIKSFIKTLMGKMIDESLTKDSTTDIIRNITKLELNEELVNVVMNHVTFRQEIQNIVKETLKQNSTIDLIRNIAVQELNGQLRQRNQSEDKVISDSDQDIEVDKISKPISVTDVFEMEFVLVVNLFFLLWICNGFVFGSSTQSSIEAAKKETGIICIQSDINGLKDDMHELLKRVSKNENEIEFLKSENQYLTNELTNKRRQFSCEINELHENTYENQKAVQYTNTEIYHLNETIEELRNGVDRLEELERRRSEENITECIEKSGICRLA</sequence>
<protein>
    <submittedName>
        <fullName evidence="3">Uncharacterized protein</fullName>
    </submittedName>
</protein>
<keyword evidence="1" id="KW-0175">Coiled coil</keyword>
<evidence type="ECO:0000313" key="3">
    <source>
        <dbReference type="EMBL" id="VDI19785.1"/>
    </source>
</evidence>
<comment type="caution">
    <text evidence="3">The sequence shown here is derived from an EMBL/GenBank/DDBJ whole genome shotgun (WGS) entry which is preliminary data.</text>
</comment>
<dbReference type="OrthoDB" id="10444140at2759"/>
<evidence type="ECO:0000256" key="1">
    <source>
        <dbReference type="SAM" id="Coils"/>
    </source>
</evidence>
<name>A0A8B6DJW3_MYTGA</name>
<gene>
    <name evidence="3" type="ORF">MGAL_10B000492</name>
</gene>
<proteinExistence type="predicted"/>
<feature type="signal peptide" evidence="2">
    <location>
        <begin position="1"/>
        <end position="19"/>
    </location>
</feature>
<evidence type="ECO:0000313" key="4">
    <source>
        <dbReference type="Proteomes" id="UP000596742"/>
    </source>
</evidence>
<dbReference type="AlphaFoldDB" id="A0A8B6DJW3"/>
<accession>A0A8B6DJW3</accession>
<reference evidence="3" key="1">
    <citation type="submission" date="2018-11" db="EMBL/GenBank/DDBJ databases">
        <authorList>
            <person name="Alioto T."/>
            <person name="Alioto T."/>
        </authorList>
    </citation>
    <scope>NUCLEOTIDE SEQUENCE</scope>
</reference>
<organism evidence="3 4">
    <name type="scientific">Mytilus galloprovincialis</name>
    <name type="common">Mediterranean mussel</name>
    <dbReference type="NCBI Taxonomy" id="29158"/>
    <lineage>
        <taxon>Eukaryota</taxon>
        <taxon>Metazoa</taxon>
        <taxon>Spiralia</taxon>
        <taxon>Lophotrochozoa</taxon>
        <taxon>Mollusca</taxon>
        <taxon>Bivalvia</taxon>
        <taxon>Autobranchia</taxon>
        <taxon>Pteriomorphia</taxon>
        <taxon>Mytilida</taxon>
        <taxon>Mytiloidea</taxon>
        <taxon>Mytilidae</taxon>
        <taxon>Mytilinae</taxon>
        <taxon>Mytilus</taxon>
    </lineage>
</organism>
<dbReference type="Proteomes" id="UP000596742">
    <property type="component" value="Unassembled WGS sequence"/>
</dbReference>
<dbReference type="EMBL" id="UYJE01003498">
    <property type="protein sequence ID" value="VDI19785.1"/>
    <property type="molecule type" value="Genomic_DNA"/>
</dbReference>
<feature type="coiled-coil region" evidence="1">
    <location>
        <begin position="219"/>
        <end position="313"/>
    </location>
</feature>
<evidence type="ECO:0000256" key="2">
    <source>
        <dbReference type="SAM" id="SignalP"/>
    </source>
</evidence>
<keyword evidence="2" id="KW-0732">Signal</keyword>
<feature type="chain" id="PRO_5032450500" evidence="2">
    <location>
        <begin position="20"/>
        <end position="328"/>
    </location>
</feature>